<reference evidence="6 7" key="1">
    <citation type="journal article" date="2011" name="Stand. Genomic Sci.">
        <title>Complete genome sequence of Weeksella virosa type strain (9751).</title>
        <authorList>
            <person name="Lang E."/>
            <person name="Teshima H."/>
            <person name="Lucas S."/>
            <person name="Lapidus A."/>
            <person name="Hammon N."/>
            <person name="Deshpande S."/>
            <person name="Nolan M."/>
            <person name="Cheng J.F."/>
            <person name="Pitluck S."/>
            <person name="Liolios K."/>
            <person name="Pagani I."/>
            <person name="Mikhailova N."/>
            <person name="Ivanova N."/>
            <person name="Mavromatis K."/>
            <person name="Pati A."/>
            <person name="Tapia R."/>
            <person name="Han C."/>
            <person name="Goodwin L."/>
            <person name="Chen A."/>
            <person name="Palaniappan K."/>
            <person name="Land M."/>
            <person name="Hauser L."/>
            <person name="Chang Y.J."/>
            <person name="Jeffries C.D."/>
            <person name="Brambilla E.M."/>
            <person name="Kopitz M."/>
            <person name="Rohde M."/>
            <person name="Goker M."/>
            <person name="Tindall B.J."/>
            <person name="Detter J.C."/>
            <person name="Woyke T."/>
            <person name="Bristow J."/>
            <person name="Eisen J.A."/>
            <person name="Markowitz V."/>
            <person name="Hugenholtz P."/>
            <person name="Klenk H.P."/>
            <person name="Kyrpides N.C."/>
        </authorList>
    </citation>
    <scope>NUCLEOTIDE SEQUENCE [LARGE SCALE GENOMIC DNA]</scope>
    <source>
        <strain evidence="7">ATCC 43766 / DSM 16922 / JCM 21250 / NBRC 16016 / NCTC 11634 / CL345/78</strain>
    </source>
</reference>
<gene>
    <name evidence="6" type="ordered locus">Weevi_1759</name>
</gene>
<dbReference type="AlphaFoldDB" id="F0P090"/>
<name>F0P090_WEEVC</name>
<evidence type="ECO:0000256" key="4">
    <source>
        <dbReference type="RuleBase" id="RU003651"/>
    </source>
</evidence>
<protein>
    <submittedName>
        <fullName evidence="6">AAA ATPase central domain protein</fullName>
    </submittedName>
</protein>
<keyword evidence="2 4" id="KW-0547">Nucleotide-binding</keyword>
<dbReference type="InterPro" id="IPR027417">
    <property type="entry name" value="P-loop_NTPase"/>
</dbReference>
<evidence type="ECO:0000256" key="2">
    <source>
        <dbReference type="ARBA" id="ARBA00022741"/>
    </source>
</evidence>
<keyword evidence="7" id="KW-1185">Reference proteome</keyword>
<organism evidence="6 7">
    <name type="scientific">Weeksella virosa (strain ATCC 43766 / DSM 16922 / JCM 21250 / CCUG 30538 / CDC 9751 / IAM 14551 / NBRC 16016 / NCTC 11634 / CL345/78)</name>
    <dbReference type="NCBI Taxonomy" id="865938"/>
    <lineage>
        <taxon>Bacteria</taxon>
        <taxon>Pseudomonadati</taxon>
        <taxon>Bacteroidota</taxon>
        <taxon>Flavobacteriia</taxon>
        <taxon>Flavobacteriales</taxon>
        <taxon>Weeksellaceae</taxon>
        <taxon>Weeksella</taxon>
    </lineage>
</organism>
<accession>F0P090</accession>
<comment type="similarity">
    <text evidence="1 4">Belongs to the AAA ATPase family.</text>
</comment>
<evidence type="ECO:0000256" key="3">
    <source>
        <dbReference type="ARBA" id="ARBA00022840"/>
    </source>
</evidence>
<reference evidence="7" key="2">
    <citation type="journal article" date="2011" name="Stand. Genomic Sci.">
        <title>Complete genome sequence of Weeksella virosa type strain (9751T).</title>
        <authorList>
            <person name="Lang E."/>
            <person name="Teshima H."/>
            <person name="Lucas S."/>
            <person name="Lapidus A."/>
            <person name="Hammon N."/>
            <person name="Deshpande S."/>
            <person name="Nolan M."/>
            <person name="Cheng J."/>
            <person name="Pitluck S."/>
            <person name="Liolios K."/>
            <person name="Pagani I."/>
            <person name="Mikhailova N."/>
            <person name="Ivanova N."/>
            <person name="Mavromatis K."/>
            <person name="Pati A."/>
            <person name="Tapia R."/>
            <person name="Han C."/>
            <person name="Goodwin L."/>
            <person name="Chen A."/>
            <person name="Palaniappan K."/>
            <person name="Land M."/>
            <person name="Hauser L."/>
            <person name="Chang Y."/>
            <person name="Jeffries C."/>
            <person name="Brambilla E."/>
            <person name="Kopitz M."/>
            <person name="Rohde M."/>
            <person name="Goker M."/>
            <person name="Tindall B."/>
            <person name="Detter J."/>
            <person name="Woyke T."/>
            <person name="Bristow J."/>
            <person name="Eisen J."/>
            <person name="Markowitz V."/>
            <person name="Hugenholtz P."/>
            <person name="Klenk H."/>
            <person name="Kyrpides N."/>
        </authorList>
    </citation>
    <scope>NUCLEOTIDE SEQUENCE [LARGE SCALE GENOMIC DNA]</scope>
    <source>
        <strain evidence="7">ATCC 43766 / DSM 16922 / JCM 21250 / NBRC 16016 / NCTC 11634 / CL345/78</strain>
    </source>
</reference>
<evidence type="ECO:0000256" key="1">
    <source>
        <dbReference type="ARBA" id="ARBA00006914"/>
    </source>
</evidence>
<dbReference type="HOGENOM" id="CLU_000688_25_0_10"/>
<dbReference type="SMART" id="SM00382">
    <property type="entry name" value="AAA"/>
    <property type="match status" value="1"/>
</dbReference>
<dbReference type="Gene3D" id="3.40.50.300">
    <property type="entry name" value="P-loop containing nucleotide triphosphate hydrolases"/>
    <property type="match status" value="1"/>
</dbReference>
<dbReference type="InterPro" id="IPR003959">
    <property type="entry name" value="ATPase_AAA_core"/>
</dbReference>
<dbReference type="SUPFAM" id="SSF52540">
    <property type="entry name" value="P-loop containing nucleoside triphosphate hydrolases"/>
    <property type="match status" value="1"/>
</dbReference>
<keyword evidence="3 4" id="KW-0067">ATP-binding</keyword>
<dbReference type="eggNOG" id="COG0464">
    <property type="taxonomic scope" value="Bacteria"/>
</dbReference>
<dbReference type="GO" id="GO:0005524">
    <property type="term" value="F:ATP binding"/>
    <property type="evidence" value="ECO:0007669"/>
    <property type="project" value="UniProtKB-KW"/>
</dbReference>
<dbReference type="Pfam" id="PF00004">
    <property type="entry name" value="AAA"/>
    <property type="match status" value="1"/>
</dbReference>
<evidence type="ECO:0000313" key="6">
    <source>
        <dbReference type="EMBL" id="ADX68450.1"/>
    </source>
</evidence>
<dbReference type="InterPro" id="IPR003960">
    <property type="entry name" value="ATPase_AAA_CS"/>
</dbReference>
<evidence type="ECO:0000259" key="5">
    <source>
        <dbReference type="SMART" id="SM00382"/>
    </source>
</evidence>
<dbReference type="RefSeq" id="WP_013598839.1">
    <property type="nucleotide sequence ID" value="NC_015144.1"/>
</dbReference>
<dbReference type="OrthoDB" id="7438987at2"/>
<dbReference type="GO" id="GO:0016887">
    <property type="term" value="F:ATP hydrolysis activity"/>
    <property type="evidence" value="ECO:0007669"/>
    <property type="project" value="InterPro"/>
</dbReference>
<dbReference type="Proteomes" id="UP000008641">
    <property type="component" value="Chromosome"/>
</dbReference>
<feature type="domain" description="AAA+ ATPase" evidence="5">
    <location>
        <begin position="49"/>
        <end position="182"/>
    </location>
</feature>
<dbReference type="InterPro" id="IPR050221">
    <property type="entry name" value="26S_Proteasome_ATPase"/>
</dbReference>
<proteinExistence type="inferred from homology"/>
<dbReference type="EMBL" id="CP002455">
    <property type="protein sequence ID" value="ADX68450.1"/>
    <property type="molecule type" value="Genomic_DNA"/>
</dbReference>
<evidence type="ECO:0000313" key="7">
    <source>
        <dbReference type="Proteomes" id="UP000008641"/>
    </source>
</evidence>
<dbReference type="STRING" id="865938.Weevi_1759"/>
<sequence length="238" mass="27738">MQIYDLIISQDEAISLDDVFIEEEYREKIQRFVKEHSYREKLIELGLEVDHKIMLYGASGCGKTMTAKAIGNALGKKVLILNLSNIVCARIGETSQNLKQIFDKAKREKAILFLDEFDLLGKSRTYDDQDVGEMKRLVNVIIQQIDLLSSDVILICATNHAEMIDTALWRRFQLRIPYQLPDREALDDYYQSLRKSFPVELPTFDLLYDISYAEAKDYWLTEVKKHLIAAWEKDKEYL</sequence>
<dbReference type="PANTHER" id="PTHR23073">
    <property type="entry name" value="26S PROTEASOME REGULATORY SUBUNIT"/>
    <property type="match status" value="1"/>
</dbReference>
<dbReference type="InterPro" id="IPR003593">
    <property type="entry name" value="AAA+_ATPase"/>
</dbReference>
<dbReference type="CDD" id="cd19481">
    <property type="entry name" value="RecA-like_protease"/>
    <property type="match status" value="1"/>
</dbReference>
<dbReference type="KEGG" id="wvi:Weevi_1759"/>
<dbReference type="PROSITE" id="PS00674">
    <property type="entry name" value="AAA"/>
    <property type="match status" value="1"/>
</dbReference>